<dbReference type="Proteomes" id="UP000242915">
    <property type="component" value="Unassembled WGS sequence"/>
</dbReference>
<dbReference type="Pfam" id="PF06890">
    <property type="entry name" value="Phage_Mu_Gp45"/>
    <property type="match status" value="1"/>
</dbReference>
<proteinExistence type="predicted"/>
<feature type="domain" description="Bacteriophage Mu Gp45 N-terminal" evidence="1">
    <location>
        <begin position="24"/>
        <end position="90"/>
    </location>
</feature>
<dbReference type="PIRSF" id="PIRSF012337">
    <property type="entry name" value="gp45"/>
    <property type="match status" value="1"/>
</dbReference>
<name>A0A239JR52_9PSED</name>
<organism evidence="2 3">
    <name type="scientific">Pseudomonas segetis</name>
    <dbReference type="NCBI Taxonomy" id="298908"/>
    <lineage>
        <taxon>Bacteria</taxon>
        <taxon>Pseudomonadati</taxon>
        <taxon>Pseudomonadota</taxon>
        <taxon>Gammaproteobacteria</taxon>
        <taxon>Pseudomonadales</taxon>
        <taxon>Pseudomonadaceae</taxon>
        <taxon>Pseudomonas</taxon>
    </lineage>
</organism>
<gene>
    <name evidence="2" type="ORF">SAMN05216255_4451</name>
</gene>
<dbReference type="RefSeq" id="WP_217898878.1">
    <property type="nucleotide sequence ID" value="NZ_FZOG01000009.1"/>
</dbReference>
<dbReference type="InterPro" id="IPR053861">
    <property type="entry name" value="Phage_Mu_Gp45_N"/>
</dbReference>
<sequence length="176" mass="19115">MNEERKWQRMLGPVWRRMRLLVSRGVLKLVDDAQSLQSVQVTLLGESPAWAERFQSYGLTSNPHPGAEGIVASVGGARAHLVAIAVDDRRYRLASLKTGEVALYDDLGQSVHLTRDGIVIKGAGLPLAFVECPVVTMDGDLEVAGNVRDHTSTMQDMRGIYNSHNHGGAGPNQGMV</sequence>
<evidence type="ECO:0000313" key="2">
    <source>
        <dbReference type="EMBL" id="SNT07898.1"/>
    </source>
</evidence>
<dbReference type="NCBIfam" id="TIGR01644">
    <property type="entry name" value="phage_P2_V"/>
    <property type="match status" value="1"/>
</dbReference>
<evidence type="ECO:0000259" key="1">
    <source>
        <dbReference type="Pfam" id="PF06890"/>
    </source>
</evidence>
<evidence type="ECO:0000313" key="3">
    <source>
        <dbReference type="Proteomes" id="UP000242915"/>
    </source>
</evidence>
<keyword evidence="3" id="KW-1185">Reference proteome</keyword>
<dbReference type="InterPro" id="IPR013046">
    <property type="entry name" value="GpV/Gp45"/>
</dbReference>
<accession>A0A239JR52</accession>
<reference evidence="3" key="1">
    <citation type="submission" date="2017-06" db="EMBL/GenBank/DDBJ databases">
        <authorList>
            <person name="Varghese N."/>
            <person name="Submissions S."/>
        </authorList>
    </citation>
    <scope>NUCLEOTIDE SEQUENCE [LARGE SCALE GENOMIC DNA]</scope>
    <source>
        <strain evidence="3">CIP 108523</strain>
    </source>
</reference>
<dbReference type="AlphaFoldDB" id="A0A239JR52"/>
<dbReference type="InterPro" id="IPR014462">
    <property type="entry name" value="Phage_Mu_Gp45"/>
</dbReference>
<dbReference type="EMBL" id="FZOG01000009">
    <property type="protein sequence ID" value="SNT07898.1"/>
    <property type="molecule type" value="Genomic_DNA"/>
</dbReference>
<protein>
    <submittedName>
        <fullName evidence="2">Phage baseplate assembly protein V</fullName>
    </submittedName>
</protein>